<organism evidence="2 3">
    <name type="scientific">Desulfococcus multivorans DSM 2059</name>
    <dbReference type="NCBI Taxonomy" id="1121405"/>
    <lineage>
        <taxon>Bacteria</taxon>
        <taxon>Pseudomonadati</taxon>
        <taxon>Thermodesulfobacteriota</taxon>
        <taxon>Desulfobacteria</taxon>
        <taxon>Desulfobacterales</taxon>
        <taxon>Desulfococcaceae</taxon>
        <taxon>Desulfococcus</taxon>
    </lineage>
</organism>
<sequence>MKGLQYGKYTFTCKLDAPAILPEYKGSTFRGVFGTAFKHAVCALKHPTCDDCPLRRHCLYTVVFETPLAVSPKSDLRVSATPHPFVLQPPKTRKQNFAQGDAFQFTLLLFGEVNAQFRYFFHAFQEAGMTGIGKRINGRRPSFHIIDIHSGGQSIYASETGLPTNENGVEWLTVTSGSTSEKTDRVHLTLKSPLRFKFKNRIERDLPFHLLVRAMLRRISSLFIAYADGEPNLDYKGLLERAEKVRTAKKHLFWHDWERYSNRQKQRMPMSGIAGDIVYEGELDEFMPFIDICSKLNIGKNTAFGLGKIGCFRHSIMS</sequence>
<dbReference type="AlphaFoldDB" id="S7ULU3"/>
<dbReference type="Gene3D" id="3.30.70.1900">
    <property type="match status" value="1"/>
</dbReference>
<gene>
    <name evidence="2" type="ORF">dsmv_0857</name>
</gene>
<dbReference type="eggNOG" id="COG5551">
    <property type="taxonomic scope" value="Bacteria"/>
</dbReference>
<dbReference type="STRING" id="897.B2D07_12980"/>
<evidence type="ECO:0000313" key="3">
    <source>
        <dbReference type="Proteomes" id="UP000014977"/>
    </source>
</evidence>
<evidence type="ECO:0000313" key="2">
    <source>
        <dbReference type="EMBL" id="EPR33318.1"/>
    </source>
</evidence>
<reference evidence="2 3" key="1">
    <citation type="journal article" date="2013" name="Genome Announc.">
        <title>Draft genome sequences for three mercury-methylating, sulfate-reducing bacteria.</title>
        <authorList>
            <person name="Brown S.D."/>
            <person name="Hurt R.A.Jr."/>
            <person name="Gilmour C.C."/>
            <person name="Elias D.A."/>
        </authorList>
    </citation>
    <scope>NUCLEOTIDE SEQUENCE [LARGE SCALE GENOMIC DNA]</scope>
    <source>
        <strain evidence="2 3">DSM 2059</strain>
    </source>
</reference>
<dbReference type="RefSeq" id="WP_020878440.1">
    <property type="nucleotide sequence ID" value="NZ_ATHJ01000127.1"/>
</dbReference>
<name>S7ULU3_DESML</name>
<keyword evidence="3" id="KW-1185">Reference proteome</keyword>
<dbReference type="Proteomes" id="UP000014977">
    <property type="component" value="Unassembled WGS sequence"/>
</dbReference>
<dbReference type="EMBL" id="ATHJ01000127">
    <property type="protein sequence ID" value="EPR33318.1"/>
    <property type="molecule type" value="Genomic_DNA"/>
</dbReference>
<accession>S7ULU3</accession>
<comment type="caution">
    <text evidence="2">The sequence shown here is derived from an EMBL/GenBank/DDBJ whole genome shotgun (WGS) entry which is preliminary data.</text>
</comment>
<dbReference type="InterPro" id="IPR019267">
    <property type="entry name" value="CRISPR-assoc_Cas6_C"/>
</dbReference>
<evidence type="ECO:0000259" key="1">
    <source>
        <dbReference type="Pfam" id="PF10040"/>
    </source>
</evidence>
<protein>
    <submittedName>
        <fullName evidence="2">CRISPR-associated protein Cas6 domain containing protein</fullName>
    </submittedName>
</protein>
<feature type="domain" description="CRISPR-associated protein Cas6 C-terminal" evidence="1">
    <location>
        <begin position="188"/>
        <end position="309"/>
    </location>
</feature>
<dbReference type="PATRIC" id="fig|1121405.3.peg.4093"/>
<dbReference type="Pfam" id="PF10040">
    <property type="entry name" value="CRISPR_Cas6"/>
    <property type="match status" value="1"/>
</dbReference>
<dbReference type="OrthoDB" id="9787241at2"/>
<proteinExistence type="predicted"/>